<keyword evidence="2" id="KW-0378">Hydrolase</keyword>
<dbReference type="Pfam" id="PF01713">
    <property type="entry name" value="Smr"/>
    <property type="match status" value="1"/>
</dbReference>
<dbReference type="PANTHER" id="PTHR35562">
    <property type="entry name" value="DNA ENDONUCLEASE SMRA-RELATED"/>
    <property type="match status" value="1"/>
</dbReference>
<dbReference type="STRING" id="39841.SAMN05660836_00059"/>
<feature type="domain" description="Smr" evidence="1">
    <location>
        <begin position="110"/>
        <end position="194"/>
    </location>
</feature>
<dbReference type="GO" id="GO:0004519">
    <property type="term" value="F:endonuclease activity"/>
    <property type="evidence" value="ECO:0007669"/>
    <property type="project" value="UniProtKB-KW"/>
</dbReference>
<evidence type="ECO:0000259" key="1">
    <source>
        <dbReference type="PROSITE" id="PS50828"/>
    </source>
</evidence>
<dbReference type="Proteomes" id="UP000199611">
    <property type="component" value="Unassembled WGS sequence"/>
</dbReference>
<evidence type="ECO:0000313" key="3">
    <source>
        <dbReference type="Proteomes" id="UP000199611"/>
    </source>
</evidence>
<sequence length="209" mass="23716">MEAVERLRQREAQAAEENEAEIFARAMEGVVPIEKDGPGRIPAPRPTESIPHNFIRSEHEAYAQLAELVSGATTFDLFYTDEYVEGAVHGLPYRILKKLRRGEFSYQDYLDLHGYTRKEAKIKVISFLERCYAKGIRCVLIIPGRGLNSLEGKPVLKEGLIRWLTHHPLKQIVLAFSSARSCDGGLGAFYVLLRRQKGKGTFFVNRYGF</sequence>
<keyword evidence="2" id="KW-0255">Endonuclease</keyword>
<gene>
    <name evidence="2" type="ORF">SAMN05660836_00059</name>
</gene>
<dbReference type="InterPro" id="IPR002625">
    <property type="entry name" value="Smr_dom"/>
</dbReference>
<reference evidence="2 3" key="1">
    <citation type="submission" date="2016-10" db="EMBL/GenBank/DDBJ databases">
        <authorList>
            <person name="de Groot N.N."/>
        </authorList>
    </citation>
    <scope>NUCLEOTIDE SEQUENCE [LARGE SCALE GENOMIC DNA]</scope>
    <source>
        <strain evidence="2 3">DSM 9990</strain>
    </source>
</reference>
<dbReference type="PROSITE" id="PS50828">
    <property type="entry name" value="SMR"/>
    <property type="match status" value="1"/>
</dbReference>
<dbReference type="SMART" id="SM00463">
    <property type="entry name" value="SMR"/>
    <property type="match status" value="1"/>
</dbReference>
<dbReference type="InterPro" id="IPR036063">
    <property type="entry name" value="Smr_dom_sf"/>
</dbReference>
<keyword evidence="2" id="KW-0540">Nuclease</keyword>
<name>A0A1I4QII3_9BACT</name>
<evidence type="ECO:0000313" key="2">
    <source>
        <dbReference type="EMBL" id="SFM39898.1"/>
    </source>
</evidence>
<dbReference type="AlphaFoldDB" id="A0A1I4QII3"/>
<accession>A0A1I4QII3</accession>
<organism evidence="2 3">
    <name type="scientific">Thermodesulforhabdus norvegica</name>
    <dbReference type="NCBI Taxonomy" id="39841"/>
    <lineage>
        <taxon>Bacteria</taxon>
        <taxon>Pseudomonadati</taxon>
        <taxon>Thermodesulfobacteriota</taxon>
        <taxon>Syntrophobacteria</taxon>
        <taxon>Syntrophobacterales</taxon>
        <taxon>Thermodesulforhabdaceae</taxon>
        <taxon>Thermodesulforhabdus</taxon>
    </lineage>
</organism>
<keyword evidence="3" id="KW-1185">Reference proteome</keyword>
<dbReference type="EMBL" id="FOUU01000001">
    <property type="protein sequence ID" value="SFM39898.1"/>
    <property type="molecule type" value="Genomic_DNA"/>
</dbReference>
<dbReference type="SUPFAM" id="SSF160443">
    <property type="entry name" value="SMR domain-like"/>
    <property type="match status" value="1"/>
</dbReference>
<proteinExistence type="predicted"/>
<dbReference type="Gene3D" id="3.30.1370.110">
    <property type="match status" value="1"/>
</dbReference>
<protein>
    <submittedName>
        <fullName evidence="2">DNA-nicking endonuclease, Smr domain</fullName>
    </submittedName>
</protein>
<dbReference type="PANTHER" id="PTHR35562:SF2">
    <property type="entry name" value="DNA ENDONUCLEASE SMRA-RELATED"/>
    <property type="match status" value="1"/>
</dbReference>